<dbReference type="Gene3D" id="3.30.1200.10">
    <property type="entry name" value="YggU-like"/>
    <property type="match status" value="1"/>
</dbReference>
<dbReference type="PROSITE" id="PS50097">
    <property type="entry name" value="BTB"/>
    <property type="match status" value="1"/>
</dbReference>
<evidence type="ECO:0000256" key="1">
    <source>
        <dbReference type="ARBA" id="ARBA00004496"/>
    </source>
</evidence>
<dbReference type="EMBL" id="SCEB01008345">
    <property type="protein sequence ID" value="RXM91553.1"/>
    <property type="molecule type" value="Genomic_DNA"/>
</dbReference>
<dbReference type="InterPro" id="IPR038648">
    <property type="entry name" value="PHR_sf"/>
</dbReference>
<accession>A0A444UTQ9</accession>
<evidence type="ECO:0000256" key="3">
    <source>
        <dbReference type="ARBA" id="ARBA00022490"/>
    </source>
</evidence>
<keyword evidence="3" id="KW-0963">Cytoplasm</keyword>
<evidence type="ECO:0000313" key="6">
    <source>
        <dbReference type="Proteomes" id="UP000289886"/>
    </source>
</evidence>
<dbReference type="InterPro" id="IPR036591">
    <property type="entry name" value="YggU-like_sf"/>
</dbReference>
<evidence type="ECO:0000313" key="5">
    <source>
        <dbReference type="EMBL" id="RXM91553.1"/>
    </source>
</evidence>
<protein>
    <submittedName>
        <fullName evidence="5">BTB/POZ domain-containing protein 1</fullName>
    </submittedName>
</protein>
<dbReference type="SUPFAM" id="SSF54695">
    <property type="entry name" value="POZ domain"/>
    <property type="match status" value="1"/>
</dbReference>
<dbReference type="PANTHER" id="PTHR45774:SF1">
    <property type="entry name" value="BTB_POZ DOMAIN-CONTAINING PROTEIN 1"/>
    <property type="match status" value="1"/>
</dbReference>
<dbReference type="SMART" id="SM01152">
    <property type="entry name" value="DUF167"/>
    <property type="match status" value="1"/>
</dbReference>
<dbReference type="SMART" id="SM00875">
    <property type="entry name" value="BACK"/>
    <property type="match status" value="1"/>
</dbReference>
<dbReference type="GO" id="GO:0022008">
    <property type="term" value="P:neurogenesis"/>
    <property type="evidence" value="ECO:0007669"/>
    <property type="project" value="TreeGrafter"/>
</dbReference>
<dbReference type="AlphaFoldDB" id="A0A444UTQ9"/>
<dbReference type="SMART" id="SM00225">
    <property type="entry name" value="BTB"/>
    <property type="match status" value="1"/>
</dbReference>
<dbReference type="FunFam" id="3.30.710.10:FF:000037">
    <property type="entry name" value="BTB (POZ) domain containing 1"/>
    <property type="match status" value="1"/>
</dbReference>
<dbReference type="Pfam" id="PF08005">
    <property type="entry name" value="PHR"/>
    <property type="match status" value="1"/>
</dbReference>
<dbReference type="SUPFAM" id="SSF69786">
    <property type="entry name" value="YggU-like"/>
    <property type="match status" value="1"/>
</dbReference>
<dbReference type="InterPro" id="IPR000210">
    <property type="entry name" value="BTB/POZ_dom"/>
</dbReference>
<dbReference type="Pfam" id="PF07707">
    <property type="entry name" value="BACK"/>
    <property type="match status" value="1"/>
</dbReference>
<proteinExistence type="inferred from homology"/>
<dbReference type="Gene3D" id="1.25.40.420">
    <property type="match status" value="1"/>
</dbReference>
<sequence length="550" mass="59923">MATGGEAASNVERRASNFAHSGAGRNSAAAPGAAAPASPSLGLHREPMYNWQATKSSVKERFAFLFNNELLSDVRFIVGKGRLAQRIPAHKFVLAAGSAVFDAMFNGGMATTSTEIDLPDVEAAAFLALLRFLYSDEVHIGPETVMTTLYTAKKYAVPALEAHCVDFLTKHLRADNAFMLLTQARLFDEPQLASLCLDTIDKSTGDAVSAEGFTDIDLDTLCAVLERDTLGIRESRLFAAVVRWAEAECYRQELPLTSENKQKVLGKALALIRFPLMTVEEFAAGPAQSGILFDREVVNLFLHFTVNPKPRVDYIDRPRCCLRGKECSINRFQQVESRWGYSGTSDRIRFTVSRRISIVGFGLYGSIHGPTDYQVNIQIIESDKNQTLGQNDTGFSCDGTANTFRVMFKEPIEIIPNVSYTACATLKKKSQSKNTPLSPEVPTGPVSRDKTGCLTIIIHAKPGAKQNAITGVVNSTDVSTEAVGVAIAAPPSDGEANAELVWYLSKVLELKKSQVTLDKGCKSREKIVKLSASVSPEEVLERLKKEAANS</sequence>
<comment type="caution">
    <text evidence="5">The sequence shown here is derived from an EMBL/GenBank/DDBJ whole genome shotgun (WGS) entry which is preliminary data.</text>
</comment>
<dbReference type="Pfam" id="PF00651">
    <property type="entry name" value="BTB"/>
    <property type="match status" value="1"/>
</dbReference>
<comment type="subcellular location">
    <subcellularLocation>
        <location evidence="1">Cytoplasm</location>
    </subcellularLocation>
</comment>
<keyword evidence="6" id="KW-1185">Reference proteome</keyword>
<evidence type="ECO:0000259" key="4">
    <source>
        <dbReference type="PROSITE" id="PS50097"/>
    </source>
</evidence>
<comment type="similarity">
    <text evidence="2">Belongs to the UPF0235 family.</text>
</comment>
<name>A0A444UTQ9_ACIRT</name>
<dbReference type="GO" id="GO:0000932">
    <property type="term" value="C:P-body"/>
    <property type="evidence" value="ECO:0007669"/>
    <property type="project" value="TreeGrafter"/>
</dbReference>
<feature type="domain" description="BTB" evidence="4">
    <location>
        <begin position="72"/>
        <end position="142"/>
    </location>
</feature>
<dbReference type="InterPro" id="IPR011705">
    <property type="entry name" value="BACK"/>
</dbReference>
<dbReference type="Proteomes" id="UP000289886">
    <property type="component" value="Unassembled WGS sequence"/>
</dbReference>
<dbReference type="Gene3D" id="2.60.120.820">
    <property type="entry name" value="PHR domain"/>
    <property type="match status" value="1"/>
</dbReference>
<dbReference type="InterPro" id="IPR011333">
    <property type="entry name" value="SKP1/BTB/POZ_sf"/>
</dbReference>
<dbReference type="FunFam" id="1.25.40.420:FF:000004">
    <property type="entry name" value="BTB/POZ domain-containing protein 2"/>
    <property type="match status" value="1"/>
</dbReference>
<dbReference type="InterPro" id="IPR003746">
    <property type="entry name" value="DUF167"/>
</dbReference>
<gene>
    <name evidence="5" type="ORF">EOD39_21061</name>
</gene>
<reference evidence="5 6" key="1">
    <citation type="submission" date="2019-01" db="EMBL/GenBank/DDBJ databases">
        <title>Draft Genome and Complete Hox-Cluster Characterization of the Sterlet Sturgeon (Acipenser ruthenus).</title>
        <authorList>
            <person name="Wei Q."/>
        </authorList>
    </citation>
    <scope>NUCLEOTIDE SEQUENCE [LARGE SCALE GENOMIC DNA]</scope>
    <source>
        <strain evidence="5">WHYD16114868_AA</strain>
        <tissue evidence="5">Blood</tissue>
    </source>
</reference>
<dbReference type="InterPro" id="IPR012983">
    <property type="entry name" value="PHR"/>
</dbReference>
<dbReference type="CDD" id="cd18281">
    <property type="entry name" value="BTB_POZ_BTBD1_2"/>
    <property type="match status" value="1"/>
</dbReference>
<dbReference type="Pfam" id="PF02594">
    <property type="entry name" value="DUF167"/>
    <property type="match status" value="1"/>
</dbReference>
<dbReference type="NCBIfam" id="TIGR00251">
    <property type="entry name" value="DUF167 family protein"/>
    <property type="match status" value="1"/>
</dbReference>
<organism evidence="5 6">
    <name type="scientific">Acipenser ruthenus</name>
    <name type="common">Sterlet sturgeon</name>
    <dbReference type="NCBI Taxonomy" id="7906"/>
    <lineage>
        <taxon>Eukaryota</taxon>
        <taxon>Metazoa</taxon>
        <taxon>Chordata</taxon>
        <taxon>Craniata</taxon>
        <taxon>Vertebrata</taxon>
        <taxon>Euteleostomi</taxon>
        <taxon>Actinopterygii</taxon>
        <taxon>Chondrostei</taxon>
        <taxon>Acipenseriformes</taxon>
        <taxon>Acipenseridae</taxon>
        <taxon>Acipenser</taxon>
    </lineage>
</organism>
<dbReference type="PANTHER" id="PTHR45774">
    <property type="entry name" value="BTB/POZ DOMAIN-CONTAINING"/>
    <property type="match status" value="1"/>
</dbReference>
<evidence type="ECO:0000256" key="2">
    <source>
        <dbReference type="ARBA" id="ARBA00010364"/>
    </source>
</evidence>
<dbReference type="HAMAP" id="MF_00634">
    <property type="entry name" value="UPF0235"/>
    <property type="match status" value="1"/>
</dbReference>
<dbReference type="GO" id="GO:0005829">
    <property type="term" value="C:cytosol"/>
    <property type="evidence" value="ECO:0007669"/>
    <property type="project" value="TreeGrafter"/>
</dbReference>
<dbReference type="Gene3D" id="3.30.710.10">
    <property type="entry name" value="Potassium Channel Kv1.1, Chain A"/>
    <property type="match status" value="1"/>
</dbReference>